<sequence>MFNLQSWACLVEILIHTPRAPLLRSFGCRIADDAHGGQVSTSARSTGRHTVFALAAPNLQYATKRLTILWVAPFSCGYNLSDFSMVELYLSEVEVTELQRSYFRRGLENGSPAPGQVFVRLDVVTKRPLFDPTFRLQLEQQHLDKLYAWLTFVPEETQGSYARIFDGVHIRRIVDPSQAEVGSEASADRSFTLGHCKEIHSASLSSE</sequence>
<evidence type="ECO:0000313" key="2">
    <source>
        <dbReference type="Proteomes" id="UP000077266"/>
    </source>
</evidence>
<gene>
    <name evidence="1" type="ORF">EXIGLDRAFT_28516</name>
</gene>
<evidence type="ECO:0000313" key="1">
    <source>
        <dbReference type="EMBL" id="KZW01852.1"/>
    </source>
</evidence>
<organism evidence="1 2">
    <name type="scientific">Exidia glandulosa HHB12029</name>
    <dbReference type="NCBI Taxonomy" id="1314781"/>
    <lineage>
        <taxon>Eukaryota</taxon>
        <taxon>Fungi</taxon>
        <taxon>Dikarya</taxon>
        <taxon>Basidiomycota</taxon>
        <taxon>Agaricomycotina</taxon>
        <taxon>Agaricomycetes</taxon>
        <taxon>Auriculariales</taxon>
        <taxon>Exidiaceae</taxon>
        <taxon>Exidia</taxon>
    </lineage>
</organism>
<accession>A0A165P9Q1</accession>
<dbReference type="InParanoid" id="A0A165P9Q1"/>
<proteinExistence type="predicted"/>
<dbReference type="EMBL" id="KV425891">
    <property type="protein sequence ID" value="KZW01852.1"/>
    <property type="molecule type" value="Genomic_DNA"/>
</dbReference>
<name>A0A165P9Q1_EXIGL</name>
<reference evidence="1 2" key="1">
    <citation type="journal article" date="2016" name="Mol. Biol. Evol.">
        <title>Comparative Genomics of Early-Diverging Mushroom-Forming Fungi Provides Insights into the Origins of Lignocellulose Decay Capabilities.</title>
        <authorList>
            <person name="Nagy L.G."/>
            <person name="Riley R."/>
            <person name="Tritt A."/>
            <person name="Adam C."/>
            <person name="Daum C."/>
            <person name="Floudas D."/>
            <person name="Sun H."/>
            <person name="Yadav J.S."/>
            <person name="Pangilinan J."/>
            <person name="Larsson K.H."/>
            <person name="Matsuura K."/>
            <person name="Barry K."/>
            <person name="Labutti K."/>
            <person name="Kuo R."/>
            <person name="Ohm R.A."/>
            <person name="Bhattacharya S.S."/>
            <person name="Shirouzu T."/>
            <person name="Yoshinaga Y."/>
            <person name="Martin F.M."/>
            <person name="Grigoriev I.V."/>
            <person name="Hibbett D.S."/>
        </authorList>
    </citation>
    <scope>NUCLEOTIDE SEQUENCE [LARGE SCALE GENOMIC DNA]</scope>
    <source>
        <strain evidence="1 2">HHB12029</strain>
    </source>
</reference>
<protein>
    <submittedName>
        <fullName evidence="1">Uncharacterized protein</fullName>
    </submittedName>
</protein>
<dbReference type="AlphaFoldDB" id="A0A165P9Q1"/>
<keyword evidence="2" id="KW-1185">Reference proteome</keyword>
<dbReference type="Proteomes" id="UP000077266">
    <property type="component" value="Unassembled WGS sequence"/>
</dbReference>